<dbReference type="Gene3D" id="3.10.290.10">
    <property type="entry name" value="RNA-binding S4 domain"/>
    <property type="match status" value="1"/>
</dbReference>
<evidence type="ECO:0000256" key="6">
    <source>
        <dbReference type="RuleBase" id="RU362028"/>
    </source>
</evidence>
<feature type="active site" evidence="4">
    <location>
        <position position="145"/>
    </location>
</feature>
<dbReference type="SUPFAM" id="SSF55120">
    <property type="entry name" value="Pseudouridine synthase"/>
    <property type="match status" value="1"/>
</dbReference>
<dbReference type="PROSITE" id="PS01129">
    <property type="entry name" value="PSI_RLU"/>
    <property type="match status" value="1"/>
</dbReference>
<dbReference type="EMBL" id="JADIMY010000112">
    <property type="protein sequence ID" value="MBO8427974.1"/>
    <property type="molecule type" value="Genomic_DNA"/>
</dbReference>
<dbReference type="SUPFAM" id="SSF55174">
    <property type="entry name" value="Alpha-L RNA-binding motif"/>
    <property type="match status" value="1"/>
</dbReference>
<dbReference type="InterPro" id="IPR006224">
    <property type="entry name" value="PsdUridine_synth_RluA-like_CS"/>
</dbReference>
<dbReference type="Proteomes" id="UP000823613">
    <property type="component" value="Unassembled WGS sequence"/>
</dbReference>
<dbReference type="GO" id="GO:0003723">
    <property type="term" value="F:RNA binding"/>
    <property type="evidence" value="ECO:0007669"/>
    <property type="project" value="UniProtKB-KW"/>
</dbReference>
<comment type="caution">
    <text evidence="8">The sequence shown here is derived from an EMBL/GenBank/DDBJ whole genome shotgun (WGS) entry which is preliminary data.</text>
</comment>
<dbReference type="Gene3D" id="3.30.2350.10">
    <property type="entry name" value="Pseudouridine synthase"/>
    <property type="match status" value="1"/>
</dbReference>
<evidence type="ECO:0000256" key="4">
    <source>
        <dbReference type="PIRSR" id="PIRSR606225-1"/>
    </source>
</evidence>
<organism evidence="8 9">
    <name type="scientific">Candidatus Onthovivens merdipullorum</name>
    <dbReference type="NCBI Taxonomy" id="2840889"/>
    <lineage>
        <taxon>Bacteria</taxon>
        <taxon>Bacillati</taxon>
        <taxon>Bacillota</taxon>
        <taxon>Bacilli</taxon>
        <taxon>Bacillales</taxon>
        <taxon>Candidatus Onthovivens</taxon>
    </lineage>
</organism>
<accession>A0A9D9DI06</accession>
<reference evidence="8" key="1">
    <citation type="submission" date="2020-10" db="EMBL/GenBank/DDBJ databases">
        <authorList>
            <person name="Gilroy R."/>
        </authorList>
    </citation>
    <scope>NUCLEOTIDE SEQUENCE</scope>
    <source>
        <strain evidence="8">11159</strain>
    </source>
</reference>
<keyword evidence="5" id="KW-0694">RNA-binding</keyword>
<comment type="function">
    <text evidence="6">Responsible for synthesis of pseudouridine from uracil.</text>
</comment>
<dbReference type="PANTHER" id="PTHR21600:SF83">
    <property type="entry name" value="PSEUDOURIDYLATE SYNTHASE RPUSD4, MITOCHONDRIAL"/>
    <property type="match status" value="1"/>
</dbReference>
<name>A0A9D9DI06_9BACL</name>
<dbReference type="SMART" id="SM00363">
    <property type="entry name" value="S4"/>
    <property type="match status" value="1"/>
</dbReference>
<sequence>MKELVIRKLDANQRVDKFVRKYLNDAPLSYIYKLFRKKDIKINGHWVKQNYILKENDNLKIYISDRELEEFNKEKIIIPTDTNLDIVYEDNNILIINKPSGILVHGDKDEKRITLSNKVINYLYKKKEYNPSSDLFIPSPCHRLDRNTSGLVIFAKNRESFNVITNLLKEHLGITKTYIALVKGEVDIDGKIEAPLYKDDKLNKVVVKSVKEGAKPSTTLYKRIWTNKKYSLVSINLLTGRTHQIRAHFAYIEHPLIGDRKYGDFKLNNEFKKEFNYDSQFLIALKIKFNEVIPPLDYLKNKEFNANFPKKEYKILSNLGINLIDYNI</sequence>
<dbReference type="NCBIfam" id="TIGR00005">
    <property type="entry name" value="rluA_subfam"/>
    <property type="match status" value="1"/>
</dbReference>
<reference evidence="8" key="2">
    <citation type="journal article" date="2021" name="PeerJ">
        <title>Extensive microbial diversity within the chicken gut microbiome revealed by metagenomics and culture.</title>
        <authorList>
            <person name="Gilroy R."/>
            <person name="Ravi A."/>
            <person name="Getino M."/>
            <person name="Pursley I."/>
            <person name="Horton D.L."/>
            <person name="Alikhan N.F."/>
            <person name="Baker D."/>
            <person name="Gharbi K."/>
            <person name="Hall N."/>
            <person name="Watson M."/>
            <person name="Adriaenssens E.M."/>
            <person name="Foster-Nyarko E."/>
            <person name="Jarju S."/>
            <person name="Secka A."/>
            <person name="Antonio M."/>
            <person name="Oren A."/>
            <person name="Chaudhuri R.R."/>
            <person name="La Ragione R."/>
            <person name="Hildebrand F."/>
            <person name="Pallen M.J."/>
        </authorList>
    </citation>
    <scope>NUCLEOTIDE SEQUENCE</scope>
    <source>
        <strain evidence="8">11159</strain>
    </source>
</reference>
<dbReference type="AlphaFoldDB" id="A0A9D9DI06"/>
<dbReference type="InterPro" id="IPR006145">
    <property type="entry name" value="PsdUridine_synth_RsuA/RluA"/>
</dbReference>
<evidence type="ECO:0000256" key="1">
    <source>
        <dbReference type="ARBA" id="ARBA00000073"/>
    </source>
</evidence>
<evidence type="ECO:0000313" key="8">
    <source>
        <dbReference type="EMBL" id="MBO8427974.1"/>
    </source>
</evidence>
<proteinExistence type="inferred from homology"/>
<comment type="similarity">
    <text evidence="2 6">Belongs to the pseudouridine synthase RluA family.</text>
</comment>
<evidence type="ECO:0000256" key="2">
    <source>
        <dbReference type="ARBA" id="ARBA00010876"/>
    </source>
</evidence>
<evidence type="ECO:0000256" key="5">
    <source>
        <dbReference type="PROSITE-ProRule" id="PRU00182"/>
    </source>
</evidence>
<dbReference type="Pfam" id="PF00849">
    <property type="entry name" value="PseudoU_synth_2"/>
    <property type="match status" value="1"/>
</dbReference>
<dbReference type="PROSITE" id="PS50889">
    <property type="entry name" value="S4"/>
    <property type="match status" value="1"/>
</dbReference>
<evidence type="ECO:0000313" key="9">
    <source>
        <dbReference type="Proteomes" id="UP000823613"/>
    </source>
</evidence>
<dbReference type="PANTHER" id="PTHR21600">
    <property type="entry name" value="MITOCHONDRIAL RNA PSEUDOURIDINE SYNTHASE"/>
    <property type="match status" value="1"/>
</dbReference>
<evidence type="ECO:0000256" key="3">
    <source>
        <dbReference type="ARBA" id="ARBA00023235"/>
    </source>
</evidence>
<gene>
    <name evidence="8" type="ORF">IAC58_05485</name>
</gene>
<dbReference type="EC" id="5.4.99.-" evidence="6"/>
<dbReference type="CDD" id="cd00165">
    <property type="entry name" value="S4"/>
    <property type="match status" value="1"/>
</dbReference>
<dbReference type="CDD" id="cd02869">
    <property type="entry name" value="PseudoU_synth_RluA_like"/>
    <property type="match status" value="1"/>
</dbReference>
<comment type="catalytic activity">
    <reaction evidence="1 6">
        <text>a uridine in RNA = a pseudouridine in RNA</text>
        <dbReference type="Rhea" id="RHEA:48348"/>
        <dbReference type="Rhea" id="RHEA-COMP:12068"/>
        <dbReference type="Rhea" id="RHEA-COMP:12069"/>
        <dbReference type="ChEBI" id="CHEBI:65314"/>
        <dbReference type="ChEBI" id="CHEBI:65315"/>
    </reaction>
</comment>
<dbReference type="GO" id="GO:0120159">
    <property type="term" value="F:rRNA pseudouridine synthase activity"/>
    <property type="evidence" value="ECO:0007669"/>
    <property type="project" value="UniProtKB-ARBA"/>
</dbReference>
<dbReference type="InterPro" id="IPR006225">
    <property type="entry name" value="PsdUridine_synth_RluC/D"/>
</dbReference>
<dbReference type="InterPro" id="IPR020103">
    <property type="entry name" value="PsdUridine_synth_cat_dom_sf"/>
</dbReference>
<feature type="domain" description="RNA-binding S4" evidence="7">
    <location>
        <begin position="13"/>
        <end position="73"/>
    </location>
</feature>
<dbReference type="InterPro" id="IPR050188">
    <property type="entry name" value="RluA_PseudoU_synthase"/>
</dbReference>
<evidence type="ECO:0000259" key="7">
    <source>
        <dbReference type="SMART" id="SM00363"/>
    </source>
</evidence>
<keyword evidence="3 6" id="KW-0413">Isomerase</keyword>
<dbReference type="InterPro" id="IPR002942">
    <property type="entry name" value="S4_RNA-bd"/>
</dbReference>
<protein>
    <recommendedName>
        <fullName evidence="6">Pseudouridine synthase</fullName>
        <ecNumber evidence="6">5.4.99.-</ecNumber>
    </recommendedName>
</protein>
<dbReference type="InterPro" id="IPR036986">
    <property type="entry name" value="S4_RNA-bd_sf"/>
</dbReference>
<dbReference type="GO" id="GO:0000455">
    <property type="term" value="P:enzyme-directed rRNA pseudouridine synthesis"/>
    <property type="evidence" value="ECO:0007669"/>
    <property type="project" value="UniProtKB-ARBA"/>
</dbReference>